<name>A0A834HWM7_RHYFE</name>
<feature type="compositionally biased region" description="Basic residues" evidence="1">
    <location>
        <begin position="1"/>
        <end position="17"/>
    </location>
</feature>
<gene>
    <name evidence="2" type="ORF">GWI33_017090</name>
</gene>
<dbReference type="Proteomes" id="UP000625711">
    <property type="component" value="Unassembled WGS sequence"/>
</dbReference>
<feature type="region of interest" description="Disordered" evidence="1">
    <location>
        <begin position="1"/>
        <end position="31"/>
    </location>
</feature>
<evidence type="ECO:0000313" key="3">
    <source>
        <dbReference type="Proteomes" id="UP000625711"/>
    </source>
</evidence>
<sequence length="105" mass="11817">MQIHFTVKKGGSRRQQTKGRTENNSGNYVREPDRDRVRAYLECSYLDSATLDVRLVLGRPCFVPHCVLRHVSPTPVARCTWWAGGTAAVAAAKPNNSQFDDLWTI</sequence>
<reference evidence="2" key="1">
    <citation type="submission" date="2020-08" db="EMBL/GenBank/DDBJ databases">
        <title>Genome sequencing and assembly of the red palm weevil Rhynchophorus ferrugineus.</title>
        <authorList>
            <person name="Dias G.B."/>
            <person name="Bergman C.M."/>
            <person name="Manee M."/>
        </authorList>
    </citation>
    <scope>NUCLEOTIDE SEQUENCE</scope>
    <source>
        <strain evidence="2">AA-2017</strain>
        <tissue evidence="2">Whole larva</tissue>
    </source>
</reference>
<accession>A0A834HWM7</accession>
<organism evidence="2 3">
    <name type="scientific">Rhynchophorus ferrugineus</name>
    <name type="common">Red palm weevil</name>
    <name type="synonym">Curculio ferrugineus</name>
    <dbReference type="NCBI Taxonomy" id="354439"/>
    <lineage>
        <taxon>Eukaryota</taxon>
        <taxon>Metazoa</taxon>
        <taxon>Ecdysozoa</taxon>
        <taxon>Arthropoda</taxon>
        <taxon>Hexapoda</taxon>
        <taxon>Insecta</taxon>
        <taxon>Pterygota</taxon>
        <taxon>Neoptera</taxon>
        <taxon>Endopterygota</taxon>
        <taxon>Coleoptera</taxon>
        <taxon>Polyphaga</taxon>
        <taxon>Cucujiformia</taxon>
        <taxon>Curculionidae</taxon>
        <taxon>Dryophthorinae</taxon>
        <taxon>Rhynchophorus</taxon>
    </lineage>
</organism>
<dbReference type="EMBL" id="JAACXV010014160">
    <property type="protein sequence ID" value="KAF7269885.1"/>
    <property type="molecule type" value="Genomic_DNA"/>
</dbReference>
<evidence type="ECO:0000313" key="2">
    <source>
        <dbReference type="EMBL" id="KAF7269885.1"/>
    </source>
</evidence>
<dbReference type="AlphaFoldDB" id="A0A834HWM7"/>
<keyword evidence="3" id="KW-1185">Reference proteome</keyword>
<evidence type="ECO:0000256" key="1">
    <source>
        <dbReference type="SAM" id="MobiDB-lite"/>
    </source>
</evidence>
<protein>
    <submittedName>
        <fullName evidence="2">Uncharacterized protein</fullName>
    </submittedName>
</protein>
<comment type="caution">
    <text evidence="2">The sequence shown here is derived from an EMBL/GenBank/DDBJ whole genome shotgun (WGS) entry which is preliminary data.</text>
</comment>
<proteinExistence type="predicted"/>